<dbReference type="EMBL" id="DRWN01000031">
    <property type="protein sequence ID" value="HHK68378.1"/>
    <property type="molecule type" value="Genomic_DNA"/>
</dbReference>
<keyword evidence="1" id="KW-1133">Transmembrane helix</keyword>
<protein>
    <recommendedName>
        <fullName evidence="3">Type II secretion system protein GspF domain-containing protein</fullName>
    </recommendedName>
</protein>
<feature type="transmembrane region" description="Helical" evidence="1">
    <location>
        <begin position="18"/>
        <end position="34"/>
    </location>
</feature>
<feature type="transmembrane region" description="Helical" evidence="1">
    <location>
        <begin position="246"/>
        <end position="264"/>
    </location>
</feature>
<dbReference type="AlphaFoldDB" id="A0A7C5L9M9"/>
<evidence type="ECO:0000313" key="2">
    <source>
        <dbReference type="EMBL" id="HHK68378.1"/>
    </source>
</evidence>
<feature type="transmembrane region" description="Helical" evidence="1">
    <location>
        <begin position="188"/>
        <end position="207"/>
    </location>
</feature>
<proteinExistence type="predicted"/>
<dbReference type="PANTHER" id="PTHR35402">
    <property type="entry name" value="INTEGRAL MEMBRANE PROTEIN-RELATED"/>
    <property type="match status" value="1"/>
</dbReference>
<dbReference type="PANTHER" id="PTHR35402:SF1">
    <property type="entry name" value="TYPE II SECRETION SYSTEM PROTEIN GSPF DOMAIN-CONTAINING PROTEIN"/>
    <property type="match status" value="1"/>
</dbReference>
<keyword evidence="1" id="KW-0812">Transmembrane</keyword>
<evidence type="ECO:0008006" key="3">
    <source>
        <dbReference type="Google" id="ProtNLM"/>
    </source>
</evidence>
<sequence length="462" mass="50544">MLETQVIGRFLVSFVSSYWPHISIASFAVAVLLLRRRISDSEKKAAAEREQTYFLAIMYIILRSGKTVVHALTEAAQKREIIAKLSHEASYLKRVGEKTTLAEGFKKYFHPSREFSLLIGSLGEDLESGFGVVEKVEKYLEQSISRESERWRRYVDTVETLGEAIVSVILLVPLMYVVGGILGGFPPVYAVFISVGAAAVFYIIASASEPMHLVDIPRIIVYTSIAIIAVSGALLFMFFLNTSLVMIPPAIGLFLLGWGFYVHFRYIRRCVSEGESSFLLLDSVAARLRAGYPVGKSLETVADPRYARYAKALVRGIEVKPLNRFMRLSIETVKLARLGGLGAEALSLMARLAITIYLSFTNARARMKLYDALAIASGAAIIAVSSFAIMPFTSLPSEVSSEVQKLIITPSLEPILPNALIVSFSLGVAVSKTEDQTVAAVWRSGAGVAATLVAYSIASLFV</sequence>
<feature type="transmembrane region" description="Helical" evidence="1">
    <location>
        <begin position="160"/>
        <end position="182"/>
    </location>
</feature>
<comment type="caution">
    <text evidence="2">The sequence shown here is derived from an EMBL/GenBank/DDBJ whole genome shotgun (WGS) entry which is preliminary data.</text>
</comment>
<organism evidence="2">
    <name type="scientific">Caldiarchaeum subterraneum</name>
    <dbReference type="NCBI Taxonomy" id="311458"/>
    <lineage>
        <taxon>Archaea</taxon>
        <taxon>Nitrososphaerota</taxon>
        <taxon>Candidatus Caldarchaeales</taxon>
        <taxon>Candidatus Caldarchaeaceae</taxon>
        <taxon>Candidatus Caldarchaeum</taxon>
    </lineage>
</organism>
<accession>A0A7C5L9M9</accession>
<gene>
    <name evidence="2" type="ORF">ENM11_04395</name>
</gene>
<evidence type="ECO:0000256" key="1">
    <source>
        <dbReference type="SAM" id="Phobius"/>
    </source>
</evidence>
<feature type="transmembrane region" description="Helical" evidence="1">
    <location>
        <begin position="219"/>
        <end position="240"/>
    </location>
</feature>
<feature type="transmembrane region" description="Helical" evidence="1">
    <location>
        <begin position="440"/>
        <end position="461"/>
    </location>
</feature>
<keyword evidence="1" id="KW-0472">Membrane</keyword>
<dbReference type="InterPro" id="IPR056569">
    <property type="entry name" value="ArlJ-like"/>
</dbReference>
<feature type="transmembrane region" description="Helical" evidence="1">
    <location>
        <begin position="372"/>
        <end position="394"/>
    </location>
</feature>
<reference evidence="2" key="1">
    <citation type="journal article" date="2020" name="mSystems">
        <title>Genome- and Community-Level Interaction Insights into Carbon Utilization and Element Cycling Functions of Hydrothermarchaeota in Hydrothermal Sediment.</title>
        <authorList>
            <person name="Zhou Z."/>
            <person name="Liu Y."/>
            <person name="Xu W."/>
            <person name="Pan J."/>
            <person name="Luo Z.H."/>
            <person name="Li M."/>
        </authorList>
    </citation>
    <scope>NUCLEOTIDE SEQUENCE [LARGE SCALE GENOMIC DNA]</scope>
    <source>
        <strain evidence="2">SpSt-1056</strain>
    </source>
</reference>
<name>A0A7C5L9M9_CALS0</name>